<reference evidence="1" key="1">
    <citation type="submission" date="2018-02" db="EMBL/GenBank/DDBJ databases">
        <title>Rhizophora mucronata_Transcriptome.</title>
        <authorList>
            <person name="Meera S.P."/>
            <person name="Sreeshan A."/>
            <person name="Augustine A."/>
        </authorList>
    </citation>
    <scope>NUCLEOTIDE SEQUENCE</scope>
    <source>
        <tissue evidence="1">Leaf</tissue>
    </source>
</reference>
<name>A0A2P2PMU3_RHIMU</name>
<dbReference type="AlphaFoldDB" id="A0A2P2PMU3"/>
<evidence type="ECO:0000313" key="1">
    <source>
        <dbReference type="EMBL" id="MBX56063.1"/>
    </source>
</evidence>
<organism evidence="1">
    <name type="scientific">Rhizophora mucronata</name>
    <name type="common">Asiatic mangrove</name>
    <dbReference type="NCBI Taxonomy" id="61149"/>
    <lineage>
        <taxon>Eukaryota</taxon>
        <taxon>Viridiplantae</taxon>
        <taxon>Streptophyta</taxon>
        <taxon>Embryophyta</taxon>
        <taxon>Tracheophyta</taxon>
        <taxon>Spermatophyta</taxon>
        <taxon>Magnoliopsida</taxon>
        <taxon>eudicotyledons</taxon>
        <taxon>Gunneridae</taxon>
        <taxon>Pentapetalae</taxon>
        <taxon>rosids</taxon>
        <taxon>fabids</taxon>
        <taxon>Malpighiales</taxon>
        <taxon>Rhizophoraceae</taxon>
        <taxon>Rhizophora</taxon>
    </lineage>
</organism>
<dbReference type="EMBL" id="GGEC01075579">
    <property type="protein sequence ID" value="MBX56063.1"/>
    <property type="molecule type" value="Transcribed_RNA"/>
</dbReference>
<sequence>MEDGRTGEFVRQLKGGPSVLPLMNLFSSPFLSSSQTRFSKSSLEEKL</sequence>
<protein>
    <submittedName>
        <fullName evidence="1">Uncharacterized protein</fullName>
    </submittedName>
</protein>
<proteinExistence type="predicted"/>
<accession>A0A2P2PMU3</accession>